<keyword evidence="4 8" id="KW-0808">Transferase</keyword>
<dbReference type="InterPro" id="IPR005835">
    <property type="entry name" value="NTP_transferase_dom"/>
</dbReference>
<gene>
    <name evidence="8" type="ORF">FD145_1552</name>
</gene>
<evidence type="ECO:0000259" key="7">
    <source>
        <dbReference type="Pfam" id="PF25084"/>
    </source>
</evidence>
<comment type="caution">
    <text evidence="8">The sequence shown here is derived from an EMBL/GenBank/DDBJ whole genome shotgun (WGS) entry which is preliminary data.</text>
</comment>
<evidence type="ECO:0000256" key="2">
    <source>
        <dbReference type="ARBA" id="ARBA00022490"/>
    </source>
</evidence>
<name>A0A833KZL5_UNCSA</name>
<dbReference type="EMBL" id="WPAF01000041">
    <property type="protein sequence ID" value="KAF0132847.1"/>
    <property type="molecule type" value="Genomic_DNA"/>
</dbReference>
<dbReference type="Proteomes" id="UP000488506">
    <property type="component" value="Unassembled WGS sequence"/>
</dbReference>
<dbReference type="SUPFAM" id="SSF53448">
    <property type="entry name" value="Nucleotide-diphospho-sugar transferases"/>
    <property type="match status" value="1"/>
</dbReference>
<dbReference type="SUPFAM" id="SSF51161">
    <property type="entry name" value="Trimeric LpxA-like enzymes"/>
    <property type="match status" value="1"/>
</dbReference>
<evidence type="ECO:0000313" key="8">
    <source>
        <dbReference type="EMBL" id="KAF0132847.1"/>
    </source>
</evidence>
<evidence type="ECO:0000256" key="4">
    <source>
        <dbReference type="ARBA" id="ARBA00022679"/>
    </source>
</evidence>
<evidence type="ECO:0000256" key="1">
    <source>
        <dbReference type="ARBA" id="ARBA00004514"/>
    </source>
</evidence>
<dbReference type="Pfam" id="PF25084">
    <property type="entry name" value="LbH_EIF2B"/>
    <property type="match status" value="1"/>
</dbReference>
<dbReference type="Pfam" id="PF00483">
    <property type="entry name" value="NTP_transferase"/>
    <property type="match status" value="1"/>
</dbReference>
<evidence type="ECO:0000256" key="5">
    <source>
        <dbReference type="ARBA" id="ARBA00022917"/>
    </source>
</evidence>
<dbReference type="FunFam" id="3.90.550.10:FF:000013">
    <property type="entry name" value="mannose-1-phosphate guanyltransferase beta"/>
    <property type="match status" value="1"/>
</dbReference>
<feature type="domain" description="EIF2B subunit epsilon/gamma LbH" evidence="7">
    <location>
        <begin position="253"/>
        <end position="354"/>
    </location>
</feature>
<feature type="domain" description="Nucleotidyl transferase" evidence="6">
    <location>
        <begin position="2"/>
        <end position="237"/>
    </location>
</feature>
<dbReference type="CDD" id="cd04181">
    <property type="entry name" value="NTP_transferase"/>
    <property type="match status" value="1"/>
</dbReference>
<dbReference type="GO" id="GO:0016779">
    <property type="term" value="F:nucleotidyltransferase activity"/>
    <property type="evidence" value="ECO:0007669"/>
    <property type="project" value="UniProtKB-KW"/>
</dbReference>
<accession>A0A833KZL5</accession>
<dbReference type="Gene3D" id="3.90.550.10">
    <property type="entry name" value="Spore Coat Polysaccharide Biosynthesis Protein SpsA, Chain A"/>
    <property type="match status" value="1"/>
</dbReference>
<evidence type="ECO:0000256" key="3">
    <source>
        <dbReference type="ARBA" id="ARBA00022540"/>
    </source>
</evidence>
<comment type="subcellular location">
    <subcellularLocation>
        <location evidence="1">Cytoplasm</location>
        <location evidence="1">Cytosol</location>
    </subcellularLocation>
</comment>
<keyword evidence="3" id="KW-0396">Initiation factor</keyword>
<keyword evidence="8" id="KW-0548">Nucleotidyltransferase</keyword>
<dbReference type="AlphaFoldDB" id="A0A833KZL5"/>
<keyword evidence="5" id="KW-0648">Protein biosynthesis</keyword>
<reference evidence="8 9" key="1">
    <citation type="submission" date="2019-12" db="EMBL/GenBank/DDBJ databases">
        <authorList>
            <person name="Wolfe R."/>
            <person name="Danczak R."/>
            <person name="Wilkins M."/>
        </authorList>
    </citation>
    <scope>NUCLEOTIDE SEQUENCE [LARGE SCALE GENOMIC DNA]</scope>
    <source>
        <strain evidence="8">X2_MaxBin.013</strain>
    </source>
</reference>
<sequence length="359" mass="39756">MKAVIIAGGFGTRLKPLTLNTPKPIVPVANRRFIMHQIELLIQHGADEVIVNLHYLSDDIKQMLGDGSQWGIKIHYSIEDHPLGTAGAVKNAEEFFKDEQFIVVFNGDVLTDINISEIIKFHKAKKAQATITLTPVEDPTAYGLVLADNNSKVTQFLEKPSWERVEGLEKYFINAGIYILNTEIFKNIPKNKSVMFEHHVFPCLLAENKAVYGFKSDAYWIDIGSPKKYKEAHEAILRGEVTLVKIFGHREKGSVWVGEQTEIDKTAKIIGPALIGKEVKVGAESQVKNCSVVGDKVEIGKHSIIENTIIWEGCKIGDNVRLYGCVVGFNCKIEEGVLIAKGAIIADNSVIAKGSIFND</sequence>
<dbReference type="Gene3D" id="2.160.10.10">
    <property type="entry name" value="Hexapeptide repeat proteins"/>
    <property type="match status" value="1"/>
</dbReference>
<evidence type="ECO:0000313" key="9">
    <source>
        <dbReference type="Proteomes" id="UP000488506"/>
    </source>
</evidence>
<evidence type="ECO:0000259" key="6">
    <source>
        <dbReference type="Pfam" id="PF00483"/>
    </source>
</evidence>
<dbReference type="InterPro" id="IPR056764">
    <property type="entry name" value="LbH_EIF2B3/5"/>
</dbReference>
<dbReference type="InterPro" id="IPR011004">
    <property type="entry name" value="Trimer_LpxA-like_sf"/>
</dbReference>
<protein>
    <submittedName>
        <fullName evidence="8">Mannose-1-phosphate guanylyltransferase</fullName>
    </submittedName>
</protein>
<dbReference type="PANTHER" id="PTHR22572">
    <property type="entry name" value="SUGAR-1-PHOSPHATE GUANYL TRANSFERASE"/>
    <property type="match status" value="1"/>
</dbReference>
<keyword evidence="2" id="KW-0963">Cytoplasm</keyword>
<dbReference type="InterPro" id="IPR050486">
    <property type="entry name" value="Mannose-1P_guanyltransferase"/>
</dbReference>
<dbReference type="InterPro" id="IPR029044">
    <property type="entry name" value="Nucleotide-diphossugar_trans"/>
</dbReference>
<proteinExistence type="predicted"/>
<organism evidence="8 9">
    <name type="scientific">Candidatus Saganbacteria bacterium</name>
    <dbReference type="NCBI Taxonomy" id="2575572"/>
    <lineage>
        <taxon>Bacteria</taxon>
        <taxon>Bacillati</taxon>
        <taxon>Saganbacteria</taxon>
    </lineage>
</organism>